<dbReference type="PANTHER" id="PTHR47234:SF2">
    <property type="entry name" value="TONB-DEPENDENT RECEPTOR"/>
    <property type="match status" value="1"/>
</dbReference>
<keyword evidence="4 8" id="KW-0812">Transmembrane</keyword>
<dbReference type="Pfam" id="PF07715">
    <property type="entry name" value="Plug"/>
    <property type="match status" value="1"/>
</dbReference>
<reference evidence="13" key="1">
    <citation type="submission" date="2023-08" db="EMBL/GenBank/DDBJ databases">
        <title>Complete genome sequence of Shewanella oncorhynchi Z-P2, a siderophore putrebactin-producing bacterium.</title>
        <authorList>
            <person name="Zhang Y."/>
        </authorList>
    </citation>
    <scope>NUCLEOTIDE SEQUENCE</scope>
    <source>
        <strain evidence="13">Z-P2</strain>
    </source>
</reference>
<keyword evidence="10" id="KW-0732">Signal</keyword>
<feature type="chain" id="PRO_5041381837" evidence="10">
    <location>
        <begin position="23"/>
        <end position="883"/>
    </location>
</feature>
<evidence type="ECO:0000256" key="2">
    <source>
        <dbReference type="ARBA" id="ARBA00022448"/>
    </source>
</evidence>
<evidence type="ECO:0000256" key="6">
    <source>
        <dbReference type="ARBA" id="ARBA00023136"/>
    </source>
</evidence>
<organism evidence="13">
    <name type="scientific">Shewanella oncorhynchi</name>
    <dbReference type="NCBI Taxonomy" id="2726434"/>
    <lineage>
        <taxon>Bacteria</taxon>
        <taxon>Pseudomonadati</taxon>
        <taxon>Pseudomonadota</taxon>
        <taxon>Gammaproteobacteria</taxon>
        <taxon>Alteromonadales</taxon>
        <taxon>Shewanellaceae</taxon>
        <taxon>Shewanella</taxon>
    </lineage>
</organism>
<dbReference type="Gene3D" id="2.170.130.10">
    <property type="entry name" value="TonB-dependent receptor, plug domain"/>
    <property type="match status" value="1"/>
</dbReference>
<keyword evidence="6 8" id="KW-0472">Membrane</keyword>
<feature type="domain" description="TonB-dependent receptor-like beta-barrel" evidence="11">
    <location>
        <begin position="359"/>
        <end position="847"/>
    </location>
</feature>
<gene>
    <name evidence="13" type="ORF">RA178_08595</name>
</gene>
<dbReference type="SUPFAM" id="SSF56935">
    <property type="entry name" value="Porins"/>
    <property type="match status" value="1"/>
</dbReference>
<dbReference type="Proteomes" id="UP001236800">
    <property type="component" value="Chromosome"/>
</dbReference>
<comment type="subcellular location">
    <subcellularLocation>
        <location evidence="1 8">Cell outer membrane</location>
        <topology evidence="1 8">Multi-pass membrane protein</topology>
    </subcellularLocation>
</comment>
<sequence>MRAKSTLAKAVRFALISGVATAALSTSAVFAAEDGAKVERIEVTGSRIQRTDMESALPVTVLSAEDIAKTGLSDVSAVLAQMPFNTAGSFISDAGSSASNHASSGMRGLGSNRTLTLINGRRIAPSATFGGDSTNLNLIPMDAIERIEILRDGASAIYGSDAIGGVINIILKKTFDGLAFDAKFGSPTQGGRDEKSASITFGKTDDKGSSLVVIEHKAFDPLQGGQRPHITANWDQKYGRSGLYAPEGTYRPVASRPGKGADGTFDDPVYTGLQVPGKDCPADRVITTKDGSACGFSHFDGTDYLPEQTKDSIFSNMTHRISDELEWFGQAIVMRDKSTTSSTALWTPNLYMAADNKLNPTYGTAQASEVQAYHRLKGVADRKTEFDSNVVDIVTGLNLELDAGSLSWYVQYSDQVVNIETDSYVFEDKLQEAVDKELYNPFVEGGNATQATLDTFLHTATRKATSNTTGTGLSWAALAPIALPGGDLGYAVGVEYQKMEYKDTRDAQQAAGNVLGTYGGDSAGDRSYKAAFVELELPVLENLNVKLASRYDQYSLPDVGQLSSSINVRYEVLDNLVLRASYGQGFRAPSLDDLLGEPATSYDSITDTTLCQSLPDDQQAGNKACEDNQYLRKSSGNKDLEPEKSAQYSFGAVWNITENIDFVVDYYNIEITDQVSYIDAQTIVDLEATAGLGAYDPNYIYVKRKADGTIDEIGAGNINMDGVQTSGLDVSFTSKYDLGTMGELKFAVEGTYALEYSEQASPIAQRYDVLGTKGYPPLRFNTTFSYAIDDFSASLIAKYIDSYDGETPQQQEAGTNKQDFSSFTTWDMTLNYDFNNYGKVTVGARNLFDAMPTVNYSLGYPGYDTDTHNILGRVVFAGYKVKF</sequence>
<evidence type="ECO:0000256" key="3">
    <source>
        <dbReference type="ARBA" id="ARBA00022452"/>
    </source>
</evidence>
<dbReference type="InterPro" id="IPR037066">
    <property type="entry name" value="Plug_dom_sf"/>
</dbReference>
<evidence type="ECO:0000256" key="1">
    <source>
        <dbReference type="ARBA" id="ARBA00004571"/>
    </source>
</evidence>
<feature type="signal peptide" evidence="10">
    <location>
        <begin position="1"/>
        <end position="22"/>
    </location>
</feature>
<dbReference type="KEGG" id="sog:RA178_08595"/>
<dbReference type="AlphaFoldDB" id="A0AA50Q4K7"/>
<dbReference type="Pfam" id="PF00593">
    <property type="entry name" value="TonB_dep_Rec_b-barrel"/>
    <property type="match status" value="1"/>
</dbReference>
<keyword evidence="5 9" id="KW-0798">TonB box</keyword>
<dbReference type="GO" id="GO:0009279">
    <property type="term" value="C:cell outer membrane"/>
    <property type="evidence" value="ECO:0007669"/>
    <property type="project" value="UniProtKB-SubCell"/>
</dbReference>
<evidence type="ECO:0000256" key="8">
    <source>
        <dbReference type="PROSITE-ProRule" id="PRU01360"/>
    </source>
</evidence>
<evidence type="ECO:0000256" key="10">
    <source>
        <dbReference type="SAM" id="SignalP"/>
    </source>
</evidence>
<dbReference type="CDD" id="cd01347">
    <property type="entry name" value="ligand_gated_channel"/>
    <property type="match status" value="1"/>
</dbReference>
<keyword evidence="2 8" id="KW-0813">Transport</keyword>
<feature type="domain" description="TonB-dependent receptor plug" evidence="12">
    <location>
        <begin position="53"/>
        <end position="166"/>
    </location>
</feature>
<evidence type="ECO:0000256" key="7">
    <source>
        <dbReference type="ARBA" id="ARBA00023237"/>
    </source>
</evidence>
<proteinExistence type="inferred from homology"/>
<evidence type="ECO:0000259" key="12">
    <source>
        <dbReference type="Pfam" id="PF07715"/>
    </source>
</evidence>
<keyword evidence="7 8" id="KW-0998">Cell outer membrane</keyword>
<evidence type="ECO:0000313" key="13">
    <source>
        <dbReference type="EMBL" id="WMB74649.1"/>
    </source>
</evidence>
<evidence type="ECO:0000259" key="11">
    <source>
        <dbReference type="Pfam" id="PF00593"/>
    </source>
</evidence>
<comment type="similarity">
    <text evidence="8 9">Belongs to the TonB-dependent receptor family.</text>
</comment>
<evidence type="ECO:0000256" key="4">
    <source>
        <dbReference type="ARBA" id="ARBA00022692"/>
    </source>
</evidence>
<dbReference type="EMBL" id="CP132914">
    <property type="protein sequence ID" value="WMB74649.1"/>
    <property type="molecule type" value="Genomic_DNA"/>
</dbReference>
<dbReference type="InterPro" id="IPR012910">
    <property type="entry name" value="Plug_dom"/>
</dbReference>
<dbReference type="PROSITE" id="PS52016">
    <property type="entry name" value="TONB_DEPENDENT_REC_3"/>
    <property type="match status" value="1"/>
</dbReference>
<accession>A0AA50Q4K7</accession>
<keyword evidence="13" id="KW-0675">Receptor</keyword>
<evidence type="ECO:0000256" key="9">
    <source>
        <dbReference type="RuleBase" id="RU003357"/>
    </source>
</evidence>
<keyword evidence="3 8" id="KW-1134">Transmembrane beta strand</keyword>
<dbReference type="InterPro" id="IPR039426">
    <property type="entry name" value="TonB-dep_rcpt-like"/>
</dbReference>
<name>A0AA50Q4K7_9GAMM</name>
<dbReference type="GeneID" id="301339236"/>
<protein>
    <submittedName>
        <fullName evidence="13">TonB-dependent receptor</fullName>
    </submittedName>
</protein>
<evidence type="ECO:0000256" key="5">
    <source>
        <dbReference type="ARBA" id="ARBA00023077"/>
    </source>
</evidence>
<dbReference type="RefSeq" id="WP_306685142.1">
    <property type="nucleotide sequence ID" value="NZ_CP132914.1"/>
</dbReference>
<dbReference type="Gene3D" id="2.40.170.20">
    <property type="entry name" value="TonB-dependent receptor, beta-barrel domain"/>
    <property type="match status" value="1"/>
</dbReference>
<dbReference type="InterPro" id="IPR036942">
    <property type="entry name" value="Beta-barrel_TonB_sf"/>
</dbReference>
<dbReference type="PANTHER" id="PTHR47234">
    <property type="match status" value="1"/>
</dbReference>
<dbReference type="InterPro" id="IPR000531">
    <property type="entry name" value="Beta-barrel_TonB"/>
</dbReference>